<evidence type="ECO:0000313" key="2">
    <source>
        <dbReference type="Proteomes" id="UP001162992"/>
    </source>
</evidence>
<organism evidence="1 2">
    <name type="scientific">Diphasiastrum complanatum</name>
    <name type="common">Issler's clubmoss</name>
    <name type="synonym">Lycopodium complanatum</name>
    <dbReference type="NCBI Taxonomy" id="34168"/>
    <lineage>
        <taxon>Eukaryota</taxon>
        <taxon>Viridiplantae</taxon>
        <taxon>Streptophyta</taxon>
        <taxon>Embryophyta</taxon>
        <taxon>Tracheophyta</taxon>
        <taxon>Lycopodiopsida</taxon>
        <taxon>Lycopodiales</taxon>
        <taxon>Lycopodiaceae</taxon>
        <taxon>Lycopodioideae</taxon>
        <taxon>Diphasiastrum</taxon>
    </lineage>
</organism>
<name>A0ACC2C2B6_DIPCM</name>
<protein>
    <submittedName>
        <fullName evidence="1">Uncharacterized protein</fullName>
    </submittedName>
</protein>
<dbReference type="EMBL" id="CM055103">
    <property type="protein sequence ID" value="KAJ7536018.1"/>
    <property type="molecule type" value="Genomic_DNA"/>
</dbReference>
<comment type="caution">
    <text evidence="1">The sequence shown here is derived from an EMBL/GenBank/DDBJ whole genome shotgun (WGS) entry which is preliminary data.</text>
</comment>
<dbReference type="Proteomes" id="UP001162992">
    <property type="component" value="Chromosome 12"/>
</dbReference>
<reference evidence="2" key="1">
    <citation type="journal article" date="2024" name="Proc. Natl. Acad. Sci. U.S.A.">
        <title>Extraordinary preservation of gene collinearity over three hundred million years revealed in homosporous lycophytes.</title>
        <authorList>
            <person name="Li C."/>
            <person name="Wickell D."/>
            <person name="Kuo L.Y."/>
            <person name="Chen X."/>
            <person name="Nie B."/>
            <person name="Liao X."/>
            <person name="Peng D."/>
            <person name="Ji J."/>
            <person name="Jenkins J."/>
            <person name="Williams M."/>
            <person name="Shu S."/>
            <person name="Plott C."/>
            <person name="Barry K."/>
            <person name="Rajasekar S."/>
            <person name="Grimwood J."/>
            <person name="Han X."/>
            <person name="Sun S."/>
            <person name="Hou Z."/>
            <person name="He W."/>
            <person name="Dai G."/>
            <person name="Sun C."/>
            <person name="Schmutz J."/>
            <person name="Leebens-Mack J.H."/>
            <person name="Li F.W."/>
            <person name="Wang L."/>
        </authorList>
    </citation>
    <scope>NUCLEOTIDE SEQUENCE [LARGE SCALE GENOMIC DNA]</scope>
    <source>
        <strain evidence="2">cv. PW_Plant_1</strain>
    </source>
</reference>
<accession>A0ACC2C2B6</accession>
<proteinExistence type="predicted"/>
<sequence>MLALYDMVAESAERVVQALYEALEEGDVARLQTLIGTHLEWWFHGPPSERHLVRMLTGVDHLGTFHFVPQRGFVIGNMVMVEGHDRGVWWVHAWTVKGGIVTQLREYFNTTVTVTRVGHCDRCSEFLLHSPICATLWHSQLSEASGKSLPGLVLAI</sequence>
<evidence type="ECO:0000313" key="1">
    <source>
        <dbReference type="EMBL" id="KAJ7536018.1"/>
    </source>
</evidence>
<keyword evidence="2" id="KW-1185">Reference proteome</keyword>
<gene>
    <name evidence="1" type="ORF">O6H91_12G053900</name>
</gene>